<dbReference type="SUPFAM" id="SSF52540">
    <property type="entry name" value="P-loop containing nucleoside triphosphate hydrolases"/>
    <property type="match status" value="1"/>
</dbReference>
<dbReference type="Pfam" id="PF13558">
    <property type="entry name" value="SbcC_Walker_B"/>
    <property type="match status" value="1"/>
</dbReference>
<feature type="coiled-coil region" evidence="1">
    <location>
        <begin position="464"/>
        <end position="491"/>
    </location>
</feature>
<dbReference type="EMBL" id="BAABAB010000018">
    <property type="protein sequence ID" value="GAA3623694.1"/>
    <property type="molecule type" value="Genomic_DNA"/>
</dbReference>
<evidence type="ECO:0000256" key="1">
    <source>
        <dbReference type="SAM" id="Coils"/>
    </source>
</evidence>
<evidence type="ECO:0000313" key="4">
    <source>
        <dbReference type="Proteomes" id="UP001501490"/>
    </source>
</evidence>
<name>A0ABP7A2J9_9ACTN</name>
<sequence>MTVTITRSRDAAPPAGTERFRLSRAGILNVWQYDDQEFVFAEGRLLLRGANGAGKSKTLEMLLPFALDGDKAKITASAKHHTSLLWLMTDGYDGQSRVGYIWVEFLRGRADGTEEAFTCGVGIRASMSARTATAWHFATHRRIGVDLFLEDSAGPLSRPRLEETLSGDGQVFEKAADYKEHIGRSLFGLDAHQYDEVLRLLYWLRQPQIGEDIEPAKLAEQLSQALPQLGEHDIRSAGDTFDELAAFGEQIERRSDAADALATLADAYTLYARAAAADAARRVVDTLREERRLRVAVRRGEEQLAAAEAACRRADDALRASQNGLAETEGRLRALETSPVARDQRRLSDLADTERSECATADRLAERLTRLTDAHRDRAAAVDRQAQAAQAELTHFTDLAAGLDRRQRESVPGSSIAIPPALIEERLADPARVDTLATALDAAGARLGAAQTEVRARAAAVAAVRDAVRQLDDARRQQAEAERRAVESEQRWETARGRRMDAQKTATAAETALAAELTRWATAPNAPAVDLPAELTRESLAILPDQARSAAQPGLAQHRADEQAAATRLDNARAALSRLGDVRAAVDADRDPEPPMSVLGRTERVDGHALWQLVDFAADLDDADRAGLEAALQGAGLLDAWLRPGGRLLDADQRDVVLAAAETTTANGRGSAAAAQSTVAADTGERPDPSTAGSGTLADLLRPDLPADSDLTADDVRRVLTAIRVDGDADTTARVGVDGSWRLGPARGRAAKQQAQYIGATARAEERARRLAALDSAIAIQEQSRTDAETDLQRSQANIAALDTWERSVPSPAPVLESWTQHQVLREQEDREESLNREAQHGAQQARNRAAGLWADLHQLADTHGLSSDDTALEAFGQRLNGLRTDLHDCAQLLPGLVSELRRWAHGHEQSRREGEELAVEEEESRVARDRAEQKRAELDALRETVGASVLELEQKVAAARESRTAHQAAIQAAQNARQQGSEARGTARESVRVGGLQLSEHTERRTAMLASFAALAIPSGLLSAAGIDSQDQHLIVTASQVTADMPVPLPLSRVADRISKLTTDELIPARNRVYAAHREASTGPAADHQPTIAPYDEWDLLAVVGRDDGGEAPIVDLARRVRASVDSDRGLLSEREKQQFEQHVLGELGDAIRQCRRDAAELVTAMNRLLGDVTTSQGIRVRLDWKLRDDVPPEARSAVHLLAQPVGALLPEERARLRDVLHRLIEASRAGRPDLSYGEHLAAALDYRTWSEFTIRYTRPEKPGVWDRLQRRSPLSQGEQKVLCYLPLFAAAAAHFTSLAGAAPYAPRLVLLDDAFPKIDVRTHPLLFGLLVQLELDFVITSERLWGDHDTLPALAIYEALRDPSQRGIAQYRYRWDGRVLHTVG</sequence>
<evidence type="ECO:0000313" key="3">
    <source>
        <dbReference type="EMBL" id="GAA3623694.1"/>
    </source>
</evidence>
<feature type="compositionally biased region" description="Basic and acidic residues" evidence="2">
    <location>
        <begin position="827"/>
        <end position="840"/>
    </location>
</feature>
<feature type="compositionally biased region" description="Low complexity" evidence="2">
    <location>
        <begin position="672"/>
        <end position="681"/>
    </location>
</feature>
<feature type="region of interest" description="Disordered" evidence="2">
    <location>
        <begin position="827"/>
        <end position="846"/>
    </location>
</feature>
<comment type="caution">
    <text evidence="3">The sequence shown here is derived from an EMBL/GenBank/DDBJ whole genome shotgun (WGS) entry which is preliminary data.</text>
</comment>
<feature type="region of interest" description="Disordered" evidence="2">
    <location>
        <begin position="665"/>
        <end position="705"/>
    </location>
</feature>
<keyword evidence="1" id="KW-0175">Coiled coil</keyword>
<dbReference type="Proteomes" id="UP001501490">
    <property type="component" value="Unassembled WGS sequence"/>
</dbReference>
<keyword evidence="4" id="KW-1185">Reference proteome</keyword>
<reference evidence="4" key="1">
    <citation type="journal article" date="2019" name="Int. J. Syst. Evol. Microbiol.">
        <title>The Global Catalogue of Microorganisms (GCM) 10K type strain sequencing project: providing services to taxonomists for standard genome sequencing and annotation.</title>
        <authorList>
            <consortium name="The Broad Institute Genomics Platform"/>
            <consortium name="The Broad Institute Genome Sequencing Center for Infectious Disease"/>
            <person name="Wu L."/>
            <person name="Ma J."/>
        </authorList>
    </citation>
    <scope>NUCLEOTIDE SEQUENCE [LARGE SCALE GENOMIC DNA]</scope>
    <source>
        <strain evidence="4">JCM 16929</strain>
    </source>
</reference>
<organism evidence="3 4">
    <name type="scientific">Microlunatus ginsengisoli</name>
    <dbReference type="NCBI Taxonomy" id="363863"/>
    <lineage>
        <taxon>Bacteria</taxon>
        <taxon>Bacillati</taxon>
        <taxon>Actinomycetota</taxon>
        <taxon>Actinomycetes</taxon>
        <taxon>Propionibacteriales</taxon>
        <taxon>Propionibacteriaceae</taxon>
        <taxon>Microlunatus</taxon>
    </lineage>
</organism>
<proteinExistence type="predicted"/>
<dbReference type="InterPro" id="IPR027417">
    <property type="entry name" value="P-loop_NTPase"/>
</dbReference>
<feature type="region of interest" description="Disordered" evidence="2">
    <location>
        <begin position="908"/>
        <end position="931"/>
    </location>
</feature>
<accession>A0ABP7A2J9</accession>
<evidence type="ECO:0000256" key="2">
    <source>
        <dbReference type="SAM" id="MobiDB-lite"/>
    </source>
</evidence>
<gene>
    <name evidence="3" type="ORF">GCM10022236_27590</name>
</gene>
<protein>
    <submittedName>
        <fullName evidence="3">TIGR02680 family protein</fullName>
    </submittedName>
</protein>